<name>A0ABT8JS88_9BACL</name>
<dbReference type="EMBL" id="JAROCC010000008">
    <property type="protein sequence ID" value="MDN4608034.1"/>
    <property type="molecule type" value="Genomic_DNA"/>
</dbReference>
<proteinExistence type="predicted"/>
<organism evidence="1 2">
    <name type="scientific">Sporosarcina highlanderae</name>
    <dbReference type="NCBI Taxonomy" id="3035916"/>
    <lineage>
        <taxon>Bacteria</taxon>
        <taxon>Bacillati</taxon>
        <taxon>Bacillota</taxon>
        <taxon>Bacilli</taxon>
        <taxon>Bacillales</taxon>
        <taxon>Caryophanaceae</taxon>
        <taxon>Sporosarcina</taxon>
    </lineage>
</organism>
<protein>
    <submittedName>
        <fullName evidence="1">Uncharacterized protein</fullName>
    </submittedName>
</protein>
<dbReference type="RefSeq" id="WP_301243832.1">
    <property type="nucleotide sequence ID" value="NZ_JAROCC010000008.1"/>
</dbReference>
<sequence length="247" mass="28590">MDGLKKHLRNEILRDPNVKLLATEEWTLPIQTIDVEFETVKRTKMDVLMKMLLIAFRTSGFSAIEEVSEILVVEPLFIQDSIDRMSRAGLIVMNGDVYSLTEAGRQQLDSGTFVESPEIEEATVHYSPSHELFLTGEPGDDEGKTYRYAAEFRHVNKIRESEWRAALDQLDITISEGDSQKVVHAILSVNELERVSVPCLEFRLHQTAEDRLFARVWNTMTGQWDETLEKQIMEKEIAEWRERYLKD</sequence>
<gene>
    <name evidence="1" type="ORF">P5G49_11205</name>
</gene>
<keyword evidence="2" id="KW-1185">Reference proteome</keyword>
<reference evidence="1" key="1">
    <citation type="submission" date="2023-03" db="EMBL/GenBank/DDBJ databases">
        <title>MT1 and MT2 Draft Genomes of Novel Species.</title>
        <authorList>
            <person name="Venkateswaran K."/>
        </authorList>
    </citation>
    <scope>NUCLEOTIDE SEQUENCE</scope>
    <source>
        <strain evidence="1">F6_3S_P_2</strain>
    </source>
</reference>
<accession>A0ABT8JS88</accession>
<dbReference type="Proteomes" id="UP001175097">
    <property type="component" value="Unassembled WGS sequence"/>
</dbReference>
<evidence type="ECO:0000313" key="1">
    <source>
        <dbReference type="EMBL" id="MDN4608034.1"/>
    </source>
</evidence>
<comment type="caution">
    <text evidence="1">The sequence shown here is derived from an EMBL/GenBank/DDBJ whole genome shotgun (WGS) entry which is preliminary data.</text>
</comment>
<evidence type="ECO:0000313" key="2">
    <source>
        <dbReference type="Proteomes" id="UP001175097"/>
    </source>
</evidence>